<dbReference type="NCBIfam" id="TIGR00374">
    <property type="entry name" value="flippase-like domain"/>
    <property type="match status" value="1"/>
</dbReference>
<name>A0A402A375_9CHLR</name>
<dbReference type="GO" id="GO:0005886">
    <property type="term" value="C:plasma membrane"/>
    <property type="evidence" value="ECO:0007669"/>
    <property type="project" value="UniProtKB-SubCell"/>
</dbReference>
<feature type="transmembrane region" description="Helical" evidence="6">
    <location>
        <begin position="9"/>
        <end position="28"/>
    </location>
</feature>
<feature type="transmembrane region" description="Helical" evidence="6">
    <location>
        <begin position="282"/>
        <end position="308"/>
    </location>
</feature>
<dbReference type="Proteomes" id="UP000287352">
    <property type="component" value="Unassembled WGS sequence"/>
</dbReference>
<evidence type="ECO:0000256" key="2">
    <source>
        <dbReference type="ARBA" id="ARBA00022475"/>
    </source>
</evidence>
<gene>
    <name evidence="7" type="ORF">KTT_34530</name>
</gene>
<protein>
    <submittedName>
        <fullName evidence="7">TIGR00374 family protein</fullName>
    </submittedName>
</protein>
<dbReference type="RefSeq" id="WP_161975558.1">
    <property type="nucleotide sequence ID" value="NZ_BIFR01000001.1"/>
</dbReference>
<accession>A0A402A375</accession>
<comment type="subcellular location">
    <subcellularLocation>
        <location evidence="1">Cell membrane</location>
        <topology evidence="1">Multi-pass membrane protein</topology>
    </subcellularLocation>
</comment>
<dbReference type="PANTHER" id="PTHR39087:SF2">
    <property type="entry name" value="UPF0104 MEMBRANE PROTEIN MJ1595"/>
    <property type="match status" value="1"/>
</dbReference>
<dbReference type="InterPro" id="IPR022791">
    <property type="entry name" value="L-PG_synthase/AglD"/>
</dbReference>
<evidence type="ECO:0000313" key="8">
    <source>
        <dbReference type="Proteomes" id="UP000287352"/>
    </source>
</evidence>
<dbReference type="Pfam" id="PF03706">
    <property type="entry name" value="LPG_synthase_TM"/>
    <property type="match status" value="1"/>
</dbReference>
<sequence>MFTPKIRTGIVLSLVLAFAVTIALTLYGDLPRMVVALSRFQWWFLPLILGCASGNWLGRFLKWQYYLRLLEISIPWEKSVLIFLSSLSMAVTPGKVGELLKCYQVRHVSGVPISQTTPILVAERLTDGMAMMLLATVGLGFYRSGWGWLIVFALCEVVGVALLQNKRVGLFLLKKADRNAFLKRWTHLLQVFHENVAVLFQWRPLLIAIGFGLFAWFAEAVAFYYICVGLGIAGGSDLLLRSVFITAIAAVVGAISGLPGGLGTSDGSIVGLTRVLISSSNTLGGAAALLMRLCTFWFGLLVGLVALLKARSLPRQDPPEQREDGWERGVRNKKETIAFLQKH</sequence>
<comment type="caution">
    <text evidence="7">The sequence shown here is derived from an EMBL/GenBank/DDBJ whole genome shotgun (WGS) entry which is preliminary data.</text>
</comment>
<evidence type="ECO:0000256" key="5">
    <source>
        <dbReference type="ARBA" id="ARBA00023136"/>
    </source>
</evidence>
<feature type="transmembrane region" description="Helical" evidence="6">
    <location>
        <begin position="40"/>
        <end position="58"/>
    </location>
</feature>
<dbReference type="EMBL" id="BIFR01000001">
    <property type="protein sequence ID" value="GCE13594.1"/>
    <property type="molecule type" value="Genomic_DNA"/>
</dbReference>
<evidence type="ECO:0000256" key="3">
    <source>
        <dbReference type="ARBA" id="ARBA00022692"/>
    </source>
</evidence>
<keyword evidence="4 6" id="KW-1133">Transmembrane helix</keyword>
<feature type="transmembrane region" description="Helical" evidence="6">
    <location>
        <begin position="205"/>
        <end position="226"/>
    </location>
</feature>
<evidence type="ECO:0000313" key="7">
    <source>
        <dbReference type="EMBL" id="GCE13594.1"/>
    </source>
</evidence>
<feature type="transmembrane region" description="Helical" evidence="6">
    <location>
        <begin position="238"/>
        <end position="262"/>
    </location>
</feature>
<dbReference type="PANTHER" id="PTHR39087">
    <property type="entry name" value="UPF0104 MEMBRANE PROTEIN MJ1595"/>
    <property type="match status" value="1"/>
</dbReference>
<keyword evidence="5 6" id="KW-0472">Membrane</keyword>
<evidence type="ECO:0000256" key="6">
    <source>
        <dbReference type="SAM" id="Phobius"/>
    </source>
</evidence>
<evidence type="ECO:0000256" key="4">
    <source>
        <dbReference type="ARBA" id="ARBA00022989"/>
    </source>
</evidence>
<keyword evidence="8" id="KW-1185">Reference proteome</keyword>
<proteinExistence type="predicted"/>
<feature type="transmembrane region" description="Helical" evidence="6">
    <location>
        <begin position="141"/>
        <end position="163"/>
    </location>
</feature>
<keyword evidence="2" id="KW-1003">Cell membrane</keyword>
<evidence type="ECO:0000256" key="1">
    <source>
        <dbReference type="ARBA" id="ARBA00004651"/>
    </source>
</evidence>
<organism evidence="7 8">
    <name type="scientific">Tengunoibacter tsumagoiensis</name>
    <dbReference type="NCBI Taxonomy" id="2014871"/>
    <lineage>
        <taxon>Bacteria</taxon>
        <taxon>Bacillati</taxon>
        <taxon>Chloroflexota</taxon>
        <taxon>Ktedonobacteria</taxon>
        <taxon>Ktedonobacterales</taxon>
        <taxon>Dictyobacteraceae</taxon>
        <taxon>Tengunoibacter</taxon>
    </lineage>
</organism>
<keyword evidence="3 6" id="KW-0812">Transmembrane</keyword>
<dbReference type="AlphaFoldDB" id="A0A402A375"/>
<reference evidence="8" key="1">
    <citation type="submission" date="2018-12" db="EMBL/GenBank/DDBJ databases">
        <title>Tengunoibacter tsumagoiensis gen. nov., sp. nov., Dictyobacter kobayashii sp. nov., D. alpinus sp. nov., and D. joshuensis sp. nov. and description of Dictyobacteraceae fam. nov. within the order Ktedonobacterales isolated from Tengu-no-mugimeshi.</title>
        <authorList>
            <person name="Wang C.M."/>
            <person name="Zheng Y."/>
            <person name="Sakai Y."/>
            <person name="Toyoda A."/>
            <person name="Minakuchi Y."/>
            <person name="Abe K."/>
            <person name="Yokota A."/>
            <person name="Yabe S."/>
        </authorList>
    </citation>
    <scope>NUCLEOTIDE SEQUENCE [LARGE SCALE GENOMIC DNA]</scope>
    <source>
        <strain evidence="8">Uno3</strain>
    </source>
</reference>